<keyword evidence="1" id="KW-0812">Transmembrane</keyword>
<proteinExistence type="predicted"/>
<evidence type="ECO:0000313" key="3">
    <source>
        <dbReference type="Proteomes" id="UP001607157"/>
    </source>
</evidence>
<sequence length="65" mass="6889">MMVFAQVMWLALAAGLFSIWLAMLGGLPHAARTSGAARRRPCARVAALTAALLIVNGIGLFLWPP</sequence>
<dbReference type="EMBL" id="JBIHMM010000003">
    <property type="protein sequence ID" value="MFH0254769.1"/>
    <property type="molecule type" value="Genomic_DNA"/>
</dbReference>
<feature type="transmembrane region" description="Helical" evidence="1">
    <location>
        <begin position="43"/>
        <end position="63"/>
    </location>
</feature>
<keyword evidence="1" id="KW-0472">Membrane</keyword>
<keyword evidence="3" id="KW-1185">Reference proteome</keyword>
<comment type="caution">
    <text evidence="2">The sequence shown here is derived from an EMBL/GenBank/DDBJ whole genome shotgun (WGS) entry which is preliminary data.</text>
</comment>
<name>A0ABW7I995_9RHOB</name>
<gene>
    <name evidence="2" type="ORF">ACGRVM_12760</name>
</gene>
<protein>
    <submittedName>
        <fullName evidence="2">Uncharacterized protein</fullName>
    </submittedName>
</protein>
<organism evidence="2 3">
    <name type="scientific">Roseovarius aquimarinus</name>
    <dbReference type="NCBI Taxonomy" id="1229156"/>
    <lineage>
        <taxon>Bacteria</taxon>
        <taxon>Pseudomonadati</taxon>
        <taxon>Pseudomonadota</taxon>
        <taxon>Alphaproteobacteria</taxon>
        <taxon>Rhodobacterales</taxon>
        <taxon>Roseobacteraceae</taxon>
        <taxon>Roseovarius</taxon>
    </lineage>
</organism>
<accession>A0ABW7I995</accession>
<reference evidence="2 3" key="1">
    <citation type="submission" date="2024-10" db="EMBL/GenBank/DDBJ databases">
        <authorList>
            <person name="Yang X.-N."/>
        </authorList>
    </citation>
    <scope>NUCLEOTIDE SEQUENCE [LARGE SCALE GENOMIC DNA]</scope>
    <source>
        <strain evidence="2 3">CAU 1059</strain>
    </source>
</reference>
<keyword evidence="1" id="KW-1133">Transmembrane helix</keyword>
<evidence type="ECO:0000313" key="2">
    <source>
        <dbReference type="EMBL" id="MFH0254769.1"/>
    </source>
</evidence>
<dbReference type="Proteomes" id="UP001607157">
    <property type="component" value="Unassembled WGS sequence"/>
</dbReference>
<evidence type="ECO:0000256" key="1">
    <source>
        <dbReference type="SAM" id="Phobius"/>
    </source>
</evidence>
<dbReference type="RefSeq" id="WP_377172240.1">
    <property type="nucleotide sequence ID" value="NZ_JBHTJC010000003.1"/>
</dbReference>